<evidence type="ECO:0000256" key="1">
    <source>
        <dbReference type="RuleBase" id="RU000363"/>
    </source>
</evidence>
<dbReference type="Proteomes" id="UP001142292">
    <property type="component" value="Unassembled WGS sequence"/>
</dbReference>
<dbReference type="PANTHER" id="PTHR45458:SF1">
    <property type="entry name" value="SHORT CHAIN DEHYDROGENASE"/>
    <property type="match status" value="1"/>
</dbReference>
<name>A0ABQ5SS33_9ACTN</name>
<proteinExistence type="inferred from homology"/>
<dbReference type="EMBL" id="BSEL01000001">
    <property type="protein sequence ID" value="GLJ66272.1"/>
    <property type="molecule type" value="Genomic_DNA"/>
</dbReference>
<dbReference type="RefSeq" id="WP_189116966.1">
    <property type="nucleotide sequence ID" value="NZ_BMRK01000002.1"/>
</dbReference>
<dbReference type="PRINTS" id="PR00080">
    <property type="entry name" value="SDRFAMILY"/>
</dbReference>
<comment type="caution">
    <text evidence="2">The sequence shown here is derived from an EMBL/GenBank/DDBJ whole genome shotgun (WGS) entry which is preliminary data.</text>
</comment>
<dbReference type="InterPro" id="IPR002347">
    <property type="entry name" value="SDR_fam"/>
</dbReference>
<dbReference type="InterPro" id="IPR036291">
    <property type="entry name" value="NAD(P)-bd_dom_sf"/>
</dbReference>
<dbReference type="PRINTS" id="PR00081">
    <property type="entry name" value="GDHRDH"/>
</dbReference>
<keyword evidence="3" id="KW-1185">Reference proteome</keyword>
<dbReference type="PANTHER" id="PTHR45458">
    <property type="entry name" value="SHORT-CHAIN DEHYDROGENASE/REDUCTASE SDR"/>
    <property type="match status" value="1"/>
</dbReference>
<sequence>MSSTVRRVLVTGANRGFGATIVKVFDRAGWDVVGVSREVVGRERGRWVHWDVTDDDVSPLTGSLGDEPLDLLINNAGTGTPGTPLDGVVVSTLLDVCDVNVGGVIRATRAVLPNLRRTKQPIVINVSSRLGSIHDQAAGRYRGFGTSYAYRIAKAAQNMATTCLAEELAPDVRVWAVHPGRLATGMGRADAATDPAVAAQRLLDLVRGPEKRSPLFLDLENGELPW</sequence>
<dbReference type="Gene3D" id="3.40.50.720">
    <property type="entry name" value="NAD(P)-binding Rossmann-like Domain"/>
    <property type="match status" value="1"/>
</dbReference>
<accession>A0ABQ5SS33</accession>
<reference evidence="2" key="1">
    <citation type="journal article" date="2014" name="Int. J. Syst. Evol. Microbiol.">
        <title>Complete genome of a new Firmicutes species belonging to the dominant human colonic microbiota ('Ruminococcus bicirculans') reveals two chromosomes and a selective capacity to utilize plant glucans.</title>
        <authorList>
            <consortium name="NISC Comparative Sequencing Program"/>
            <person name="Wegmann U."/>
            <person name="Louis P."/>
            <person name="Goesmann A."/>
            <person name="Henrissat B."/>
            <person name="Duncan S.H."/>
            <person name="Flint H.J."/>
        </authorList>
    </citation>
    <scope>NUCLEOTIDE SEQUENCE</scope>
    <source>
        <strain evidence="2">VKM Ac-1246</strain>
    </source>
</reference>
<comment type="similarity">
    <text evidence="1">Belongs to the short-chain dehydrogenases/reductases (SDR) family.</text>
</comment>
<gene>
    <name evidence="2" type="ORF">GCM10017579_03080</name>
</gene>
<dbReference type="InterPro" id="IPR052184">
    <property type="entry name" value="SDR_enzymes"/>
</dbReference>
<evidence type="ECO:0000313" key="2">
    <source>
        <dbReference type="EMBL" id="GLJ66272.1"/>
    </source>
</evidence>
<dbReference type="Pfam" id="PF00106">
    <property type="entry name" value="adh_short"/>
    <property type="match status" value="1"/>
</dbReference>
<protein>
    <submittedName>
        <fullName evidence="2">Short-chain dehydrogenase</fullName>
    </submittedName>
</protein>
<evidence type="ECO:0000313" key="3">
    <source>
        <dbReference type="Proteomes" id="UP001142292"/>
    </source>
</evidence>
<organism evidence="2 3">
    <name type="scientific">Nocardioides luteus</name>
    <dbReference type="NCBI Taxonomy" id="1844"/>
    <lineage>
        <taxon>Bacteria</taxon>
        <taxon>Bacillati</taxon>
        <taxon>Actinomycetota</taxon>
        <taxon>Actinomycetes</taxon>
        <taxon>Propionibacteriales</taxon>
        <taxon>Nocardioidaceae</taxon>
        <taxon>Nocardioides</taxon>
    </lineage>
</organism>
<dbReference type="SUPFAM" id="SSF51735">
    <property type="entry name" value="NAD(P)-binding Rossmann-fold domains"/>
    <property type="match status" value="1"/>
</dbReference>
<reference evidence="2" key="2">
    <citation type="submission" date="2023-01" db="EMBL/GenBank/DDBJ databases">
        <authorList>
            <person name="Sun Q."/>
            <person name="Evtushenko L."/>
        </authorList>
    </citation>
    <scope>NUCLEOTIDE SEQUENCE</scope>
    <source>
        <strain evidence="2">VKM Ac-1246</strain>
    </source>
</reference>